<evidence type="ECO:0000313" key="1">
    <source>
        <dbReference type="EMBL" id="BAM20209.1"/>
    </source>
</evidence>
<dbReference type="EMBL" id="AK404437">
    <property type="protein sequence ID" value="BAM20209.1"/>
    <property type="molecule type" value="mRNA"/>
</dbReference>
<accession>I4DQL9</accession>
<reference evidence="1" key="1">
    <citation type="journal article" date="2012" name="BMC Biol.">
        <title>Comprehensive microarray-based analysis for stage-specific larval camouflage pattern-associated genes in the swallowtail butterfly, Papilio xuthus.</title>
        <authorList>
            <person name="Futahashi R."/>
            <person name="Shirataki H."/>
            <person name="Narita T."/>
            <person name="Mita K."/>
            <person name="Fujiwara H."/>
        </authorList>
    </citation>
    <scope>NUCLEOTIDE SEQUENCE</scope>
    <source>
        <tissue evidence="1">Epidermis</tissue>
    </source>
</reference>
<name>I4DQL9_PAPXU</name>
<sequence>MCVINCSFHLTKMAVAKYQQVNWLHFRKYTLKYFLLWYRINETFGSLDVAVIDYILILQQGSLGT</sequence>
<dbReference type="AlphaFoldDB" id="I4DQL9"/>
<protein>
    <submittedName>
        <fullName evidence="1">Uncharacterized protein</fullName>
    </submittedName>
</protein>
<organism evidence="1">
    <name type="scientific">Papilio xuthus</name>
    <name type="common">Asian swallowtail butterfly</name>
    <dbReference type="NCBI Taxonomy" id="66420"/>
    <lineage>
        <taxon>Eukaryota</taxon>
        <taxon>Metazoa</taxon>
        <taxon>Ecdysozoa</taxon>
        <taxon>Arthropoda</taxon>
        <taxon>Hexapoda</taxon>
        <taxon>Insecta</taxon>
        <taxon>Pterygota</taxon>
        <taxon>Neoptera</taxon>
        <taxon>Endopterygota</taxon>
        <taxon>Lepidoptera</taxon>
        <taxon>Glossata</taxon>
        <taxon>Ditrysia</taxon>
        <taxon>Papilionoidea</taxon>
        <taxon>Papilionidae</taxon>
        <taxon>Papilioninae</taxon>
        <taxon>Papilio</taxon>
    </lineage>
</organism>
<proteinExistence type="evidence at transcript level"/>